<feature type="compositionally biased region" description="Acidic residues" evidence="2">
    <location>
        <begin position="550"/>
        <end position="562"/>
    </location>
</feature>
<reference evidence="4" key="1">
    <citation type="submission" date="2021-02" db="EMBL/GenBank/DDBJ databases">
        <authorList>
            <person name="Dougan E. K."/>
            <person name="Rhodes N."/>
            <person name="Thang M."/>
            <person name="Chan C."/>
        </authorList>
    </citation>
    <scope>NUCLEOTIDE SEQUENCE</scope>
</reference>
<accession>A0A813G5J5</accession>
<evidence type="ECO:0000313" key="4">
    <source>
        <dbReference type="EMBL" id="CAE8621570.1"/>
    </source>
</evidence>
<name>A0A813G5J5_POLGL</name>
<dbReference type="InterPro" id="IPR002048">
    <property type="entry name" value="EF_hand_dom"/>
</dbReference>
<feature type="coiled-coil region" evidence="1">
    <location>
        <begin position="229"/>
        <end position="256"/>
    </location>
</feature>
<evidence type="ECO:0000259" key="3">
    <source>
        <dbReference type="PROSITE" id="PS50222"/>
    </source>
</evidence>
<sequence>MTRYSAHAEDFTVDGNQDQGAFSSVVSNHSAVVRPAPIASPGFGSSDPRFRQIAASALAAARIVGPGSSKVKMGSFDDVDRNHDGVISRAEFAEALRAKLNQSSQIPQEAWVSEQTFAPVKFIPAQPAPLQVTALQPFPVHNQQHGQALSVVPMIYQAPPQHVQHVPEQLVQTMERFAHQQFVQQYPYHQVQMHTQQVEQQLPHMMLAHQNLQQPPQLQQPQQVQMMQQQQMRQQMQMQQMQMQQMQMQLEQLRKLLQQRTPDDFQNLGRCSALSYGHGYGGPDEGPLPCAPTLQEAKHLQPHRVRSAAQHEFGQGLATNPQPTPGTTTPVHLDDTRVVAGSGFSALGQNVAPSRFPALQAAPLPQAGIEENEVPSGYGAAPFYYGSMNLDGKQVERQRDPFLSASRRQGIGEPDLRKPDPFLDFQNDLKAGSGELDAAQLPDYGFPAPVSRTRTRSPERFEEEIERRSIEWDQGNPSSSSYDHRPYRDSQMFDDRHDIIPPAMSAFPLFSSSGGASQVSASLLPIPGQSQSRPRNSSTPQQSWIRGDWVIEDDGLPADTDLEPYHHGESFRHESIPGSPIPKLAAVSDDMQLGGCSLM</sequence>
<feature type="region of interest" description="Disordered" evidence="2">
    <location>
        <begin position="438"/>
        <end position="485"/>
    </location>
</feature>
<feature type="compositionally biased region" description="Polar residues" evidence="2">
    <location>
        <begin position="528"/>
        <end position="544"/>
    </location>
</feature>
<dbReference type="PROSITE" id="PS50222">
    <property type="entry name" value="EF_HAND_2"/>
    <property type="match status" value="1"/>
</dbReference>
<gene>
    <name evidence="4" type="ORF">PGLA1383_LOCUS39089</name>
</gene>
<feature type="compositionally biased region" description="Basic and acidic residues" evidence="2">
    <location>
        <begin position="456"/>
        <end position="471"/>
    </location>
</feature>
<dbReference type="GO" id="GO:0005509">
    <property type="term" value="F:calcium ion binding"/>
    <property type="evidence" value="ECO:0007669"/>
    <property type="project" value="InterPro"/>
</dbReference>
<feature type="compositionally biased region" description="Basic and acidic residues" evidence="2">
    <location>
        <begin position="563"/>
        <end position="575"/>
    </location>
</feature>
<dbReference type="InterPro" id="IPR018247">
    <property type="entry name" value="EF_Hand_1_Ca_BS"/>
</dbReference>
<dbReference type="Proteomes" id="UP000654075">
    <property type="component" value="Unassembled WGS sequence"/>
</dbReference>
<keyword evidence="5" id="KW-1185">Reference proteome</keyword>
<comment type="caution">
    <text evidence="4">The sequence shown here is derived from an EMBL/GenBank/DDBJ whole genome shotgun (WGS) entry which is preliminary data.</text>
</comment>
<protein>
    <recommendedName>
        <fullName evidence="3">EF-hand domain-containing protein</fullName>
    </recommendedName>
</protein>
<dbReference type="EMBL" id="CAJNNV010027771">
    <property type="protein sequence ID" value="CAE8621570.1"/>
    <property type="molecule type" value="Genomic_DNA"/>
</dbReference>
<feature type="domain" description="EF-hand" evidence="3">
    <location>
        <begin position="76"/>
        <end position="102"/>
    </location>
</feature>
<keyword evidence="1" id="KW-0175">Coiled coil</keyword>
<evidence type="ECO:0000313" key="5">
    <source>
        <dbReference type="Proteomes" id="UP000654075"/>
    </source>
</evidence>
<organism evidence="4 5">
    <name type="scientific">Polarella glacialis</name>
    <name type="common">Dinoflagellate</name>
    <dbReference type="NCBI Taxonomy" id="89957"/>
    <lineage>
        <taxon>Eukaryota</taxon>
        <taxon>Sar</taxon>
        <taxon>Alveolata</taxon>
        <taxon>Dinophyceae</taxon>
        <taxon>Suessiales</taxon>
        <taxon>Suessiaceae</taxon>
        <taxon>Polarella</taxon>
    </lineage>
</organism>
<evidence type="ECO:0000256" key="1">
    <source>
        <dbReference type="SAM" id="Coils"/>
    </source>
</evidence>
<feature type="region of interest" description="Disordered" evidence="2">
    <location>
        <begin position="518"/>
        <end position="580"/>
    </location>
</feature>
<proteinExistence type="predicted"/>
<evidence type="ECO:0000256" key="2">
    <source>
        <dbReference type="SAM" id="MobiDB-lite"/>
    </source>
</evidence>
<dbReference type="PROSITE" id="PS00018">
    <property type="entry name" value="EF_HAND_1"/>
    <property type="match status" value="1"/>
</dbReference>
<dbReference type="AlphaFoldDB" id="A0A813G5J5"/>